<reference evidence="1 2" key="1">
    <citation type="submission" date="2024-04" db="EMBL/GenBank/DDBJ databases">
        <title>Tritrichomonas musculus Genome.</title>
        <authorList>
            <person name="Alves-Ferreira E."/>
            <person name="Grigg M."/>
            <person name="Lorenzi H."/>
            <person name="Galac M."/>
        </authorList>
    </citation>
    <scope>NUCLEOTIDE SEQUENCE [LARGE SCALE GENOMIC DNA]</scope>
    <source>
        <strain evidence="1 2">EAF2021</strain>
    </source>
</reference>
<keyword evidence="2" id="KW-1185">Reference proteome</keyword>
<protein>
    <submittedName>
        <fullName evidence="1">Uncharacterized protein</fullName>
    </submittedName>
</protein>
<dbReference type="Proteomes" id="UP001470230">
    <property type="component" value="Unassembled WGS sequence"/>
</dbReference>
<dbReference type="SUPFAM" id="SSF48403">
    <property type="entry name" value="Ankyrin repeat"/>
    <property type="match status" value="1"/>
</dbReference>
<dbReference type="InterPro" id="IPR036770">
    <property type="entry name" value="Ankyrin_rpt-contain_sf"/>
</dbReference>
<sequence>MEEIQKRVDQSKELLENLLAFIDSNNDEDRDDCFRNLNNFLQKEINEANTAILRTLLKFLSNISKNHHRDSNLFKRIEQILLQFKDHIRKIFSDEEIVKYFQSDIQILVFLLEKQLIPMAGNNFTLFYKGRNPNGLKNYYYIYPIIKESIGKRKRKRIEFEIKTNYKFPNIDEFIGKCQAGENDSDICQLIRNDSVEEFVAYVQKRNYPLNSKIPHSLFETNRFLIEKKETTLIEYASFYGSIQIIQYLQANNVELRSTMWLYSIHSNDPEMIHFLERNEVDPPEDSYELCLGEAIKCYHHEIARYIQEHYIKEKAPQGNGNQITEEECDRDVCSISFRYFNPEFLPHDFLEDNFLSLYLCEYNYTDFVKLLFQAKKLNANLKKITLDKVYHNPITVMIFSIALKNKNIEIINMLIECPNLKIDPQRNAHNNLKRITLPSITKIVDCLFYGCRNLREVTIPESVTTIGNGAFHYCGLKSVIIPSSVVSIGEDAFCECTALKQVTLPSSLKSIGNGAFVKCTSLEQITLPSSITSVAYFAFCSCRSLRQVTLPSSISSIENFAFADCTSLAQITLPSSITSIESSAFSNCTSLTQITLPPSMTIIRMQTFVNCTSLKQITLPSSLTSIENESFTGCTSLEQITLPSSITSIGYATFSGCVSLKQITLPPSLASIEDYLFHKCKSLKEVIIMSSVASIGKYAFAKCALLNDLLLPPNLTTIETHAFEKSGITSLIISRSVKTIKENAFSNCPRLKKITIEPSSIDTIKNGVFSNCTALTEVEIPSSVISIEQNAFKGCTALKQVTIPSSTSIDELSFDPETEITRI</sequence>
<dbReference type="PANTHER" id="PTHR45661:SF3">
    <property type="entry name" value="IG-LIKE DOMAIN-CONTAINING PROTEIN"/>
    <property type="match status" value="1"/>
</dbReference>
<dbReference type="InterPro" id="IPR053139">
    <property type="entry name" value="Surface_bspA-like"/>
</dbReference>
<accession>A0ABR2KNQ4</accession>
<dbReference type="Gene3D" id="1.25.40.20">
    <property type="entry name" value="Ankyrin repeat-containing domain"/>
    <property type="match status" value="1"/>
</dbReference>
<dbReference type="Gene3D" id="3.80.10.10">
    <property type="entry name" value="Ribonuclease Inhibitor"/>
    <property type="match status" value="2"/>
</dbReference>
<evidence type="ECO:0000313" key="2">
    <source>
        <dbReference type="Proteomes" id="UP001470230"/>
    </source>
</evidence>
<proteinExistence type="predicted"/>
<dbReference type="Gene3D" id="3.40.50.12480">
    <property type="match status" value="3"/>
</dbReference>
<dbReference type="InterPro" id="IPR026906">
    <property type="entry name" value="LRR_5"/>
</dbReference>
<gene>
    <name evidence="1" type="ORF">M9Y10_030012</name>
</gene>
<dbReference type="InterPro" id="IPR032675">
    <property type="entry name" value="LRR_dom_sf"/>
</dbReference>
<name>A0ABR2KNQ4_9EUKA</name>
<organism evidence="1 2">
    <name type="scientific">Tritrichomonas musculus</name>
    <dbReference type="NCBI Taxonomy" id="1915356"/>
    <lineage>
        <taxon>Eukaryota</taxon>
        <taxon>Metamonada</taxon>
        <taxon>Parabasalia</taxon>
        <taxon>Tritrichomonadida</taxon>
        <taxon>Tritrichomonadidae</taxon>
        <taxon>Tritrichomonas</taxon>
    </lineage>
</organism>
<dbReference type="EMBL" id="JAPFFF010000004">
    <property type="protein sequence ID" value="KAK8892770.1"/>
    <property type="molecule type" value="Genomic_DNA"/>
</dbReference>
<evidence type="ECO:0000313" key="1">
    <source>
        <dbReference type="EMBL" id="KAK8892770.1"/>
    </source>
</evidence>
<dbReference type="PANTHER" id="PTHR45661">
    <property type="entry name" value="SURFACE ANTIGEN"/>
    <property type="match status" value="1"/>
</dbReference>
<dbReference type="SUPFAM" id="SSF52058">
    <property type="entry name" value="L domain-like"/>
    <property type="match status" value="2"/>
</dbReference>
<comment type="caution">
    <text evidence="1">The sequence shown here is derived from an EMBL/GenBank/DDBJ whole genome shotgun (WGS) entry which is preliminary data.</text>
</comment>
<dbReference type="Pfam" id="PF13306">
    <property type="entry name" value="LRR_5"/>
    <property type="match status" value="2"/>
</dbReference>